<dbReference type="AlphaFoldDB" id="A0AAU9IXG3"/>
<protein>
    <submittedName>
        <fullName evidence="1">Uncharacterized protein</fullName>
    </submittedName>
</protein>
<comment type="caution">
    <text evidence="1">The sequence shown here is derived from an EMBL/GenBank/DDBJ whole genome shotgun (WGS) entry which is preliminary data.</text>
</comment>
<reference evidence="1" key="1">
    <citation type="submission" date="2021-09" db="EMBL/GenBank/DDBJ databases">
        <authorList>
            <consortium name="AG Swart"/>
            <person name="Singh M."/>
            <person name="Singh A."/>
            <person name="Seah K."/>
            <person name="Emmerich C."/>
        </authorList>
    </citation>
    <scope>NUCLEOTIDE SEQUENCE</scope>
    <source>
        <strain evidence="1">ATCC30299</strain>
    </source>
</reference>
<name>A0AAU9IXG3_9CILI</name>
<evidence type="ECO:0000313" key="1">
    <source>
        <dbReference type="EMBL" id="CAG9314186.1"/>
    </source>
</evidence>
<proteinExistence type="predicted"/>
<dbReference type="EMBL" id="CAJZBQ010000011">
    <property type="protein sequence ID" value="CAG9314186.1"/>
    <property type="molecule type" value="Genomic_DNA"/>
</dbReference>
<sequence>MNIRLGSYKPILKTNEIIPYINFRKSKPKGIFRHRKSKTFNALVMNLIKEKANQSPQLPKNKQDNLLSAFIRPSEQIFEKYTKKREFKKPGPIVTDTFDFDDDLNRGKLRIPLPKIKPHSSSEDLNPIIVKQKKTPNSSRIDSLSKPVSRISLSSQNTPIKDREIKIKNERVRYSSTSLLNPIGKILKSKGINLEENKEFNEILKTKLSKLHKKRLRCHEMKRNKDDILSVYLTARN</sequence>
<keyword evidence="2" id="KW-1185">Reference proteome</keyword>
<evidence type="ECO:0000313" key="2">
    <source>
        <dbReference type="Proteomes" id="UP001162131"/>
    </source>
</evidence>
<gene>
    <name evidence="1" type="ORF">BSTOLATCC_MIC9982</name>
</gene>
<dbReference type="Proteomes" id="UP001162131">
    <property type="component" value="Unassembled WGS sequence"/>
</dbReference>
<organism evidence="1 2">
    <name type="scientific">Blepharisma stoltei</name>
    <dbReference type="NCBI Taxonomy" id="1481888"/>
    <lineage>
        <taxon>Eukaryota</taxon>
        <taxon>Sar</taxon>
        <taxon>Alveolata</taxon>
        <taxon>Ciliophora</taxon>
        <taxon>Postciliodesmatophora</taxon>
        <taxon>Heterotrichea</taxon>
        <taxon>Heterotrichida</taxon>
        <taxon>Blepharismidae</taxon>
        <taxon>Blepharisma</taxon>
    </lineage>
</organism>
<accession>A0AAU9IXG3</accession>